<feature type="domain" description="SHS2" evidence="1">
    <location>
        <begin position="5"/>
        <end position="173"/>
    </location>
</feature>
<dbReference type="Gene3D" id="3.30.420.40">
    <property type="match status" value="2"/>
</dbReference>
<dbReference type="EMBL" id="QEEX01000001">
    <property type="protein sequence ID" value="PWB97472.1"/>
    <property type="molecule type" value="Genomic_DNA"/>
</dbReference>
<keyword evidence="3" id="KW-1185">Reference proteome</keyword>
<dbReference type="PIRSF" id="PIRSF019169">
    <property type="entry name" value="PilM"/>
    <property type="match status" value="1"/>
</dbReference>
<dbReference type="InterPro" id="IPR043129">
    <property type="entry name" value="ATPase_NBD"/>
</dbReference>
<dbReference type="SUPFAM" id="SSF53067">
    <property type="entry name" value="Actin-like ATPase domain"/>
    <property type="match status" value="2"/>
</dbReference>
<dbReference type="SMART" id="SM00842">
    <property type="entry name" value="FtsA"/>
    <property type="match status" value="1"/>
</dbReference>
<reference evidence="3" key="1">
    <citation type="submission" date="2018-04" db="EMBL/GenBank/DDBJ databases">
        <authorList>
            <person name="Liu S."/>
            <person name="Wang Z."/>
            <person name="Li J."/>
        </authorList>
    </citation>
    <scope>NUCLEOTIDE SEQUENCE [LARGE SCALE GENOMIC DNA]</scope>
    <source>
        <strain evidence="3">S1194</strain>
    </source>
</reference>
<evidence type="ECO:0000313" key="3">
    <source>
        <dbReference type="Proteomes" id="UP000244978"/>
    </source>
</evidence>
<accession>A0A2U1T0T3</accession>
<dbReference type="Pfam" id="PF11104">
    <property type="entry name" value="PilM_2"/>
    <property type="match status" value="1"/>
</dbReference>
<dbReference type="CDD" id="cd24049">
    <property type="entry name" value="ASKHA_NBD_PilM"/>
    <property type="match status" value="1"/>
</dbReference>
<proteinExistence type="predicted"/>
<dbReference type="InterPro" id="IPR050696">
    <property type="entry name" value="FtsA/MreB"/>
</dbReference>
<name>A0A2U1T0T3_9MICO</name>
<dbReference type="Gene3D" id="3.30.1490.300">
    <property type="match status" value="1"/>
</dbReference>
<dbReference type="AlphaFoldDB" id="A0A2U1T0T3"/>
<comment type="caution">
    <text evidence="2">The sequence shown here is derived from an EMBL/GenBank/DDBJ whole genome shotgun (WGS) entry which is preliminary data.</text>
</comment>
<dbReference type="Proteomes" id="UP000244978">
    <property type="component" value="Unassembled WGS sequence"/>
</dbReference>
<dbReference type="GO" id="GO:0051301">
    <property type="term" value="P:cell division"/>
    <property type="evidence" value="ECO:0007669"/>
    <property type="project" value="InterPro"/>
</dbReference>
<sequence length="347" mass="36272">MAKRIVGVDIGNTSIRAVELLDPTGANPTVERFHQVPLPEGAARSGDVLEVHTVAAALKRLWAEGGFKSRSVALGMGNQRVLARDLTVPRMPLAQIRESLPFQVQEMLPVPVGDAILDFYPISEAETDQGPVINGLLVAAIKEAVMANVTAVQLAGLNPVEVDLIPFALTRVHMRGDAGRGTVALIDVGSTTTNVVIATNGVPQFVRIIPGGGDEITSALVQRLGLTTEVAEQAKQSLGILTAGVAPEHRPAIEVIYEQTGQLLNSLRNTLNYFVTSHPDEQITRIVLTGGASKLRGFASALGELTRVSVDTSDGFSGVRLSKSPGQGGGTSEGMTIALGLALGGAA</sequence>
<dbReference type="PANTHER" id="PTHR32432:SF3">
    <property type="entry name" value="ETHANOLAMINE UTILIZATION PROTEIN EUTJ"/>
    <property type="match status" value="1"/>
</dbReference>
<dbReference type="PANTHER" id="PTHR32432">
    <property type="entry name" value="CELL DIVISION PROTEIN FTSA-RELATED"/>
    <property type="match status" value="1"/>
</dbReference>
<dbReference type="InterPro" id="IPR005883">
    <property type="entry name" value="PilM"/>
</dbReference>
<dbReference type="NCBIfam" id="TIGR01175">
    <property type="entry name" value="pilM"/>
    <property type="match status" value="1"/>
</dbReference>
<evidence type="ECO:0000313" key="2">
    <source>
        <dbReference type="EMBL" id="PWB97472.1"/>
    </source>
</evidence>
<evidence type="ECO:0000259" key="1">
    <source>
        <dbReference type="SMART" id="SM00842"/>
    </source>
</evidence>
<protein>
    <submittedName>
        <fullName evidence="2">Pilus assembly protein PilM</fullName>
    </submittedName>
</protein>
<gene>
    <name evidence="2" type="ORF">DF220_06225</name>
</gene>
<dbReference type="InterPro" id="IPR003494">
    <property type="entry name" value="SHS2_FtsA"/>
</dbReference>
<dbReference type="RefSeq" id="WP_108997427.1">
    <property type="nucleotide sequence ID" value="NZ_QEEX01000001.1"/>
</dbReference>
<organism evidence="2 3">
    <name type="scientific">Homoserinimonas hongtaonis</name>
    <dbReference type="NCBI Taxonomy" id="2079791"/>
    <lineage>
        <taxon>Bacteria</taxon>
        <taxon>Bacillati</taxon>
        <taxon>Actinomycetota</taxon>
        <taxon>Actinomycetes</taxon>
        <taxon>Micrococcales</taxon>
        <taxon>Microbacteriaceae</taxon>
        <taxon>Homoserinimonas</taxon>
    </lineage>
</organism>